<dbReference type="AlphaFoldDB" id="A0A645D0L9"/>
<keyword evidence="1" id="KW-1133">Transmembrane helix</keyword>
<feature type="transmembrane region" description="Helical" evidence="1">
    <location>
        <begin position="68"/>
        <end position="91"/>
    </location>
</feature>
<reference evidence="2" key="1">
    <citation type="submission" date="2019-08" db="EMBL/GenBank/DDBJ databases">
        <authorList>
            <person name="Kucharzyk K."/>
            <person name="Murdoch R.W."/>
            <person name="Higgins S."/>
            <person name="Loffler F."/>
        </authorList>
    </citation>
    <scope>NUCLEOTIDE SEQUENCE</scope>
</reference>
<gene>
    <name evidence="2" type="ORF">SDC9_129717</name>
</gene>
<dbReference type="EMBL" id="VSSQ01031677">
    <property type="protein sequence ID" value="MPM82655.1"/>
    <property type="molecule type" value="Genomic_DNA"/>
</dbReference>
<evidence type="ECO:0000313" key="2">
    <source>
        <dbReference type="EMBL" id="MPM82655.1"/>
    </source>
</evidence>
<sequence length="97" mass="10060">MFLGGLCFFAACLFNDSRMSLGVGAGLGVLFLLIQMLSQVGDKFEVLKYATPYTLFAPTSLLAGQGSAVAGVLCLYAAGAVLFGAAIAVFCKRDLPV</sequence>
<evidence type="ECO:0000256" key="1">
    <source>
        <dbReference type="SAM" id="Phobius"/>
    </source>
</evidence>
<keyword evidence="1" id="KW-0812">Transmembrane</keyword>
<keyword evidence="1" id="KW-0472">Membrane</keyword>
<protein>
    <submittedName>
        <fullName evidence="2">Uncharacterized protein</fullName>
    </submittedName>
</protein>
<comment type="caution">
    <text evidence="2">The sequence shown here is derived from an EMBL/GenBank/DDBJ whole genome shotgun (WGS) entry which is preliminary data.</text>
</comment>
<name>A0A645D0L9_9ZZZZ</name>
<organism evidence="2">
    <name type="scientific">bioreactor metagenome</name>
    <dbReference type="NCBI Taxonomy" id="1076179"/>
    <lineage>
        <taxon>unclassified sequences</taxon>
        <taxon>metagenomes</taxon>
        <taxon>ecological metagenomes</taxon>
    </lineage>
</organism>
<proteinExistence type="predicted"/>
<accession>A0A645D0L9</accession>